<dbReference type="HOGENOM" id="CLU_634733_0_0_1"/>
<name>A0A098VT93_9MICR</name>
<evidence type="ECO:0000313" key="11">
    <source>
        <dbReference type="Proteomes" id="UP000029725"/>
    </source>
</evidence>
<dbReference type="PROSITE" id="PS50014">
    <property type="entry name" value="BROMODOMAIN_2"/>
    <property type="match status" value="1"/>
</dbReference>
<dbReference type="VEuPathDB" id="MicrosporidiaDB:DI09_18p140"/>
<evidence type="ECO:0000256" key="3">
    <source>
        <dbReference type="ARBA" id="ARBA00022853"/>
    </source>
</evidence>
<dbReference type="GO" id="GO:0006368">
    <property type="term" value="P:transcription elongation by RNA polymerase II"/>
    <property type="evidence" value="ECO:0007669"/>
    <property type="project" value="TreeGrafter"/>
</dbReference>
<gene>
    <name evidence="10" type="ORF">DI09_18p140</name>
</gene>
<organism evidence="10 11">
    <name type="scientific">Mitosporidium daphniae</name>
    <dbReference type="NCBI Taxonomy" id="1485682"/>
    <lineage>
        <taxon>Eukaryota</taxon>
        <taxon>Fungi</taxon>
        <taxon>Fungi incertae sedis</taxon>
        <taxon>Microsporidia</taxon>
        <taxon>Mitosporidium</taxon>
    </lineage>
</organism>
<evidence type="ECO:0000256" key="6">
    <source>
        <dbReference type="ARBA" id="ARBA00023163"/>
    </source>
</evidence>
<dbReference type="GO" id="GO:0003682">
    <property type="term" value="F:chromatin binding"/>
    <property type="evidence" value="ECO:0007669"/>
    <property type="project" value="TreeGrafter"/>
</dbReference>
<keyword evidence="3" id="KW-0156">Chromatin regulator</keyword>
<keyword evidence="5 8" id="KW-0103">Bromodomain</keyword>
<dbReference type="CDD" id="cd04369">
    <property type="entry name" value="Bromodomain"/>
    <property type="match status" value="1"/>
</dbReference>
<accession>A0A098VT93</accession>
<protein>
    <submittedName>
        <fullName evidence="10">Global transcription activator Snf2l2</fullName>
    </submittedName>
</protein>
<dbReference type="InterPro" id="IPR036427">
    <property type="entry name" value="Bromodomain-like_sf"/>
</dbReference>
<evidence type="ECO:0000313" key="10">
    <source>
        <dbReference type="EMBL" id="KGG52308.1"/>
    </source>
</evidence>
<sequence>MPSFPAFPYFSNSSAAPAFFAPDGVPPKTHFAQQPSNMDELHSVIMRFHQYLRCYRDDRTISEQFKKLPLREEDPEYYEIIRHPISFLMIRNRIDKLKYTSLHQWLSDVELLLANARVIASKRPSAINSALMFKDIDALQPQLLGLSATSGSPAHKIDVVQQAPYQFNVIDGMGRLPLSLEMPNSNTQLHIGDSVSFLLPSSDGFGAGRPPASSETKELFATPILKLVLLSAIIQKVSISLFGAPNIVQQANSSGSNLYHCSYLFDTGCNRVYPCNFSAMAQLKGATVLSERRDDTFSILPSLQNSLQSRKRVGESIKVGCTFSTACSRHASDHIIQLPELLSSGMATPAKSAFRQISEPFQMHVNTHCQAFESAHAVMPNLPAELASCFSRDKAGNVVWYPTPPINPVQKEAPVHSADYILWKENLQSVSR</sequence>
<dbReference type="PANTHER" id="PTHR16062">
    <property type="entry name" value="SWI/SNF-RELATED"/>
    <property type="match status" value="1"/>
</dbReference>
<keyword evidence="6" id="KW-0804">Transcription</keyword>
<evidence type="ECO:0000256" key="1">
    <source>
        <dbReference type="ARBA" id="ARBA00004123"/>
    </source>
</evidence>
<dbReference type="InterPro" id="IPR001487">
    <property type="entry name" value="Bromodomain"/>
</dbReference>
<dbReference type="InterPro" id="IPR037382">
    <property type="entry name" value="Rsc/polybromo"/>
</dbReference>
<dbReference type="EMBL" id="JMKJ01000099">
    <property type="protein sequence ID" value="KGG52308.1"/>
    <property type="molecule type" value="Genomic_DNA"/>
</dbReference>
<comment type="caution">
    <text evidence="10">The sequence shown here is derived from an EMBL/GenBank/DDBJ whole genome shotgun (WGS) entry which is preliminary data.</text>
</comment>
<dbReference type="GO" id="GO:0006338">
    <property type="term" value="P:chromatin remodeling"/>
    <property type="evidence" value="ECO:0007669"/>
    <property type="project" value="InterPro"/>
</dbReference>
<keyword evidence="11" id="KW-1185">Reference proteome</keyword>
<dbReference type="GeneID" id="25258791"/>
<keyword evidence="4" id="KW-0805">Transcription regulation</keyword>
<evidence type="ECO:0000256" key="7">
    <source>
        <dbReference type="ARBA" id="ARBA00023242"/>
    </source>
</evidence>
<evidence type="ECO:0000256" key="4">
    <source>
        <dbReference type="ARBA" id="ARBA00023015"/>
    </source>
</evidence>
<evidence type="ECO:0000256" key="8">
    <source>
        <dbReference type="PROSITE-ProRule" id="PRU00035"/>
    </source>
</evidence>
<dbReference type="SUPFAM" id="SSF47370">
    <property type="entry name" value="Bromodomain"/>
    <property type="match status" value="1"/>
</dbReference>
<dbReference type="GO" id="GO:0016586">
    <property type="term" value="C:RSC-type complex"/>
    <property type="evidence" value="ECO:0007669"/>
    <property type="project" value="InterPro"/>
</dbReference>
<dbReference type="OrthoDB" id="6017at2759"/>
<dbReference type="Proteomes" id="UP000029725">
    <property type="component" value="Unassembled WGS sequence"/>
</dbReference>
<keyword evidence="2" id="KW-0677">Repeat</keyword>
<comment type="subcellular location">
    <subcellularLocation>
        <location evidence="1">Nucleus</location>
    </subcellularLocation>
</comment>
<dbReference type="PANTHER" id="PTHR16062:SF19">
    <property type="entry name" value="PROTEIN POLYBROMO-1"/>
    <property type="match status" value="1"/>
</dbReference>
<dbReference type="Pfam" id="PF00439">
    <property type="entry name" value="Bromodomain"/>
    <property type="match status" value="1"/>
</dbReference>
<dbReference type="RefSeq" id="XP_013238735.1">
    <property type="nucleotide sequence ID" value="XM_013383281.1"/>
</dbReference>
<evidence type="ECO:0000259" key="9">
    <source>
        <dbReference type="PROSITE" id="PS50014"/>
    </source>
</evidence>
<proteinExistence type="predicted"/>
<dbReference type="SMART" id="SM00297">
    <property type="entry name" value="BROMO"/>
    <property type="match status" value="1"/>
</dbReference>
<evidence type="ECO:0000256" key="2">
    <source>
        <dbReference type="ARBA" id="ARBA00022737"/>
    </source>
</evidence>
<dbReference type="AlphaFoldDB" id="A0A098VT93"/>
<feature type="domain" description="Bromo" evidence="9">
    <location>
        <begin position="57"/>
        <end position="127"/>
    </location>
</feature>
<dbReference type="Gene3D" id="1.20.920.10">
    <property type="entry name" value="Bromodomain-like"/>
    <property type="match status" value="1"/>
</dbReference>
<evidence type="ECO:0000256" key="5">
    <source>
        <dbReference type="ARBA" id="ARBA00023117"/>
    </source>
</evidence>
<keyword evidence="7" id="KW-0539">Nucleus</keyword>
<reference evidence="10 11" key="1">
    <citation type="submission" date="2014-04" db="EMBL/GenBank/DDBJ databases">
        <title>A new species of microsporidia sheds light on the evolution of extreme parasitism.</title>
        <authorList>
            <person name="Haag K.L."/>
            <person name="James T.Y."/>
            <person name="Larsson R."/>
            <person name="Schaer T.M."/>
            <person name="Refardt D."/>
            <person name="Pombert J.-F."/>
            <person name="Ebert D."/>
        </authorList>
    </citation>
    <scope>NUCLEOTIDE SEQUENCE [LARGE SCALE GENOMIC DNA]</scope>
    <source>
        <strain evidence="10 11">UGP3</strain>
        <tissue evidence="10">Spores</tissue>
    </source>
</reference>